<evidence type="ECO:0000313" key="2">
    <source>
        <dbReference type="Proteomes" id="UP000762676"/>
    </source>
</evidence>
<name>A0AAV4F2R6_9GAST</name>
<accession>A0AAV4F2R6</accession>
<gene>
    <name evidence="1" type="ORF">ElyMa_001985300</name>
</gene>
<reference evidence="1 2" key="1">
    <citation type="journal article" date="2021" name="Elife">
        <title>Chloroplast acquisition without the gene transfer in kleptoplastic sea slugs, Plakobranchus ocellatus.</title>
        <authorList>
            <person name="Maeda T."/>
            <person name="Takahashi S."/>
            <person name="Yoshida T."/>
            <person name="Shimamura S."/>
            <person name="Takaki Y."/>
            <person name="Nagai Y."/>
            <person name="Toyoda A."/>
            <person name="Suzuki Y."/>
            <person name="Arimoto A."/>
            <person name="Ishii H."/>
            <person name="Satoh N."/>
            <person name="Nishiyama T."/>
            <person name="Hasebe M."/>
            <person name="Maruyama T."/>
            <person name="Minagawa J."/>
            <person name="Obokata J."/>
            <person name="Shigenobu S."/>
        </authorList>
    </citation>
    <scope>NUCLEOTIDE SEQUENCE [LARGE SCALE GENOMIC DNA]</scope>
</reference>
<dbReference type="EMBL" id="BMAT01004043">
    <property type="protein sequence ID" value="GFR66993.1"/>
    <property type="molecule type" value="Genomic_DNA"/>
</dbReference>
<dbReference type="Proteomes" id="UP000762676">
    <property type="component" value="Unassembled WGS sequence"/>
</dbReference>
<comment type="caution">
    <text evidence="1">The sequence shown here is derived from an EMBL/GenBank/DDBJ whole genome shotgun (WGS) entry which is preliminary data.</text>
</comment>
<sequence length="102" mass="11325">MLIIRHNSKAKREPWEARQAIARVSSATARSYAWPGLVSPTLCLVVWYRWWAASVCGGCASEGGFVGAGREGTQVYFWAGFQLNIFQVPTPFRSKLAMSINT</sequence>
<protein>
    <submittedName>
        <fullName evidence="1">Uncharacterized protein</fullName>
    </submittedName>
</protein>
<dbReference type="AlphaFoldDB" id="A0AAV4F2R6"/>
<organism evidence="1 2">
    <name type="scientific">Elysia marginata</name>
    <dbReference type="NCBI Taxonomy" id="1093978"/>
    <lineage>
        <taxon>Eukaryota</taxon>
        <taxon>Metazoa</taxon>
        <taxon>Spiralia</taxon>
        <taxon>Lophotrochozoa</taxon>
        <taxon>Mollusca</taxon>
        <taxon>Gastropoda</taxon>
        <taxon>Heterobranchia</taxon>
        <taxon>Euthyneura</taxon>
        <taxon>Panpulmonata</taxon>
        <taxon>Sacoglossa</taxon>
        <taxon>Placobranchoidea</taxon>
        <taxon>Plakobranchidae</taxon>
        <taxon>Elysia</taxon>
    </lineage>
</organism>
<keyword evidence="2" id="KW-1185">Reference proteome</keyword>
<proteinExistence type="predicted"/>
<evidence type="ECO:0000313" key="1">
    <source>
        <dbReference type="EMBL" id="GFR66993.1"/>
    </source>
</evidence>